<gene>
    <name evidence="2" type="ORF">X777_14720</name>
</gene>
<organism evidence="2 3">
    <name type="scientific">Ooceraea biroi</name>
    <name type="common">Clonal raider ant</name>
    <name type="synonym">Cerapachys biroi</name>
    <dbReference type="NCBI Taxonomy" id="2015173"/>
    <lineage>
        <taxon>Eukaryota</taxon>
        <taxon>Metazoa</taxon>
        <taxon>Ecdysozoa</taxon>
        <taxon>Arthropoda</taxon>
        <taxon>Hexapoda</taxon>
        <taxon>Insecta</taxon>
        <taxon>Pterygota</taxon>
        <taxon>Neoptera</taxon>
        <taxon>Endopterygota</taxon>
        <taxon>Hymenoptera</taxon>
        <taxon>Apocrita</taxon>
        <taxon>Aculeata</taxon>
        <taxon>Formicoidea</taxon>
        <taxon>Formicidae</taxon>
        <taxon>Dorylinae</taxon>
        <taxon>Ooceraea</taxon>
    </lineage>
</organism>
<keyword evidence="3" id="KW-1185">Reference proteome</keyword>
<name>A0A026WRF1_OOCBI</name>
<feature type="region of interest" description="Disordered" evidence="1">
    <location>
        <begin position="1"/>
        <end position="20"/>
    </location>
</feature>
<reference evidence="2 3" key="1">
    <citation type="journal article" date="2014" name="Curr. Biol.">
        <title>The genome of the clonal raider ant Cerapachys biroi.</title>
        <authorList>
            <person name="Oxley P.R."/>
            <person name="Ji L."/>
            <person name="Fetter-Pruneda I."/>
            <person name="McKenzie S.K."/>
            <person name="Li C."/>
            <person name="Hu H."/>
            <person name="Zhang G."/>
            <person name="Kronauer D.J."/>
        </authorList>
    </citation>
    <scope>NUCLEOTIDE SEQUENCE [LARGE SCALE GENOMIC DNA]</scope>
</reference>
<proteinExistence type="predicted"/>
<accession>A0A026WRF1</accession>
<dbReference type="AlphaFoldDB" id="A0A026WRF1"/>
<dbReference type="EMBL" id="KK107119">
    <property type="protein sequence ID" value="EZA58558.1"/>
    <property type="molecule type" value="Genomic_DNA"/>
</dbReference>
<dbReference type="Proteomes" id="UP000053097">
    <property type="component" value="Unassembled WGS sequence"/>
</dbReference>
<protein>
    <submittedName>
        <fullName evidence="2">Uncharacterized protein</fullName>
    </submittedName>
</protein>
<feature type="compositionally biased region" description="Polar residues" evidence="1">
    <location>
        <begin position="10"/>
        <end position="20"/>
    </location>
</feature>
<sequence length="151" mass="17936">MERTREMSLANRSMTDESAQTKLDTVRHSYSYSQNRQVSVAMKRFASYFEFSALDLWRSRFLRFFQSVSDSGHLSDSESCVSYQRSQHDVLYLQERERERDHTTKIHRKIYRDANTCACKLMSQALGKTSDGALRCRIYAESWYKRLYKII</sequence>
<evidence type="ECO:0000256" key="1">
    <source>
        <dbReference type="SAM" id="MobiDB-lite"/>
    </source>
</evidence>
<evidence type="ECO:0000313" key="3">
    <source>
        <dbReference type="Proteomes" id="UP000053097"/>
    </source>
</evidence>
<evidence type="ECO:0000313" key="2">
    <source>
        <dbReference type="EMBL" id="EZA58558.1"/>
    </source>
</evidence>